<evidence type="ECO:0000259" key="1">
    <source>
        <dbReference type="Pfam" id="PF13087"/>
    </source>
</evidence>
<dbReference type="InterPro" id="IPR041679">
    <property type="entry name" value="DNA2/NAM7-like_C"/>
</dbReference>
<dbReference type="Gene3D" id="3.40.50.300">
    <property type="entry name" value="P-loop containing nucleotide triphosphate hydrolases"/>
    <property type="match status" value="1"/>
</dbReference>
<sequence>MLKIQYRMHPSISKFPNEEFYAGGLEDGPNVKDYNNTYLDGHMYGPYSFIHVEDGYEENIGQGSRNIVEADVAANIVARLAEVHTCLNNYFFHRNCMWILGHETTLLQHKTTWSRLVKDAKDRQCFFDARDDYSLARAMDQSVRDNVSRPNIKFQCAPDAQLAGDSCGEASMDNNPTASLHEASHDMMSVDENLLKYSGEASKENQADSSMDNKKIEEKTMCDDSANSAKTKMCDDDKNDVNAEGNKEIQDTTEGNKVKEVPMQAEVAAEKTCQLLPSCSRKRINSLQEDQPAGQFAEQVHLAQLPPRPSRKKACLSQSAPIAQVTVEMAALEDAQIDLLGALPQLAEAVARTPVNYEERKEREKLVKCVNLYEQARSASDERFWSNVHMDLYNSLFSKKKCADNKWIDWGYIRHLPGVRDVETACRNIGLHKLMALKQNCAMDIVFTQTHPSDALKKGKEKVVEGESACWGNWGDQLHSDSWCEDCSSCQLTVVLLGY</sequence>
<gene>
    <name evidence="2" type="ORF">HU200_052207</name>
</gene>
<proteinExistence type="predicted"/>
<dbReference type="PANTHER" id="PTHR10887">
    <property type="entry name" value="DNA2/NAM7 HELICASE FAMILY"/>
    <property type="match status" value="1"/>
</dbReference>
<dbReference type="AlphaFoldDB" id="A0A835ARQ4"/>
<dbReference type="EMBL" id="JACEFO010002276">
    <property type="protein sequence ID" value="KAF8668400.1"/>
    <property type="molecule type" value="Genomic_DNA"/>
</dbReference>
<comment type="caution">
    <text evidence="2">The sequence shown here is derived from an EMBL/GenBank/DDBJ whole genome shotgun (WGS) entry which is preliminary data.</text>
</comment>
<accession>A0A835ARQ4</accession>
<organism evidence="2 3">
    <name type="scientific">Digitaria exilis</name>
    <dbReference type="NCBI Taxonomy" id="1010633"/>
    <lineage>
        <taxon>Eukaryota</taxon>
        <taxon>Viridiplantae</taxon>
        <taxon>Streptophyta</taxon>
        <taxon>Embryophyta</taxon>
        <taxon>Tracheophyta</taxon>
        <taxon>Spermatophyta</taxon>
        <taxon>Magnoliopsida</taxon>
        <taxon>Liliopsida</taxon>
        <taxon>Poales</taxon>
        <taxon>Poaceae</taxon>
        <taxon>PACMAD clade</taxon>
        <taxon>Panicoideae</taxon>
        <taxon>Panicodae</taxon>
        <taxon>Paniceae</taxon>
        <taxon>Anthephorinae</taxon>
        <taxon>Digitaria</taxon>
    </lineage>
</organism>
<evidence type="ECO:0000313" key="2">
    <source>
        <dbReference type="EMBL" id="KAF8668400.1"/>
    </source>
</evidence>
<reference evidence="2" key="1">
    <citation type="submission" date="2020-07" db="EMBL/GenBank/DDBJ databases">
        <title>Genome sequence and genetic diversity analysis of an under-domesticated orphan crop, white fonio (Digitaria exilis).</title>
        <authorList>
            <person name="Bennetzen J.L."/>
            <person name="Chen S."/>
            <person name="Ma X."/>
            <person name="Wang X."/>
            <person name="Yssel A.E.J."/>
            <person name="Chaluvadi S.R."/>
            <person name="Johnson M."/>
            <person name="Gangashetty P."/>
            <person name="Hamidou F."/>
            <person name="Sanogo M.D."/>
            <person name="Zwaenepoel A."/>
            <person name="Wallace J."/>
            <person name="Van De Peer Y."/>
            <person name="Van Deynze A."/>
        </authorList>
    </citation>
    <scope>NUCLEOTIDE SEQUENCE</scope>
    <source>
        <tissue evidence="2">Leaves</tissue>
    </source>
</reference>
<dbReference type="InterPro" id="IPR045055">
    <property type="entry name" value="DNA2/NAM7-like"/>
</dbReference>
<dbReference type="PANTHER" id="PTHR10887:SF522">
    <property type="entry name" value="P-LOOP CONTAINING NUCLEOSIDE TRIPHOSPHATE HYDROLASES SUPERFAMILY PROTEIN"/>
    <property type="match status" value="1"/>
</dbReference>
<name>A0A835ARQ4_9POAL</name>
<dbReference type="OrthoDB" id="1431149at2759"/>
<dbReference type="Proteomes" id="UP000636709">
    <property type="component" value="Unassembled WGS sequence"/>
</dbReference>
<protein>
    <recommendedName>
        <fullName evidence="1">DNA2/NAM7 helicase-like C-terminal domain-containing protein</fullName>
    </recommendedName>
</protein>
<dbReference type="Pfam" id="PF13087">
    <property type="entry name" value="AAA_12"/>
    <property type="match status" value="1"/>
</dbReference>
<dbReference type="InterPro" id="IPR027417">
    <property type="entry name" value="P-loop_NTPase"/>
</dbReference>
<feature type="domain" description="DNA2/NAM7 helicase-like C-terminal" evidence="1">
    <location>
        <begin position="1"/>
        <end position="83"/>
    </location>
</feature>
<keyword evidence="3" id="KW-1185">Reference proteome</keyword>
<evidence type="ECO:0000313" key="3">
    <source>
        <dbReference type="Proteomes" id="UP000636709"/>
    </source>
</evidence>